<feature type="compositionally biased region" description="Basic and acidic residues" evidence="1">
    <location>
        <begin position="62"/>
        <end position="76"/>
    </location>
</feature>
<feature type="region of interest" description="Disordered" evidence="1">
    <location>
        <begin position="1"/>
        <end position="214"/>
    </location>
</feature>
<evidence type="ECO:0000256" key="1">
    <source>
        <dbReference type="SAM" id="MobiDB-lite"/>
    </source>
</evidence>
<accession>A0ABR2ASE6</accession>
<comment type="caution">
    <text evidence="2">The sequence shown here is derived from an EMBL/GenBank/DDBJ whole genome shotgun (WGS) entry which is preliminary data.</text>
</comment>
<organism evidence="2 3">
    <name type="scientific">Hibiscus sabdariffa</name>
    <name type="common">roselle</name>
    <dbReference type="NCBI Taxonomy" id="183260"/>
    <lineage>
        <taxon>Eukaryota</taxon>
        <taxon>Viridiplantae</taxon>
        <taxon>Streptophyta</taxon>
        <taxon>Embryophyta</taxon>
        <taxon>Tracheophyta</taxon>
        <taxon>Spermatophyta</taxon>
        <taxon>Magnoliopsida</taxon>
        <taxon>eudicotyledons</taxon>
        <taxon>Gunneridae</taxon>
        <taxon>Pentapetalae</taxon>
        <taxon>rosids</taxon>
        <taxon>malvids</taxon>
        <taxon>Malvales</taxon>
        <taxon>Malvaceae</taxon>
        <taxon>Malvoideae</taxon>
        <taxon>Hibiscus</taxon>
    </lineage>
</organism>
<protein>
    <submittedName>
        <fullName evidence="2">Uncharacterized protein</fullName>
    </submittedName>
</protein>
<dbReference type="Proteomes" id="UP001472677">
    <property type="component" value="Unassembled WGS sequence"/>
</dbReference>
<gene>
    <name evidence="2" type="ORF">V6N12_005796</name>
</gene>
<proteinExistence type="predicted"/>
<reference evidence="2 3" key="1">
    <citation type="journal article" date="2024" name="G3 (Bethesda)">
        <title>Genome assembly of Hibiscus sabdariffa L. provides insights into metabolisms of medicinal natural products.</title>
        <authorList>
            <person name="Kim T."/>
        </authorList>
    </citation>
    <scope>NUCLEOTIDE SEQUENCE [LARGE SCALE GENOMIC DNA]</scope>
    <source>
        <strain evidence="2">TK-2024</strain>
        <tissue evidence="2">Old leaves</tissue>
    </source>
</reference>
<sequence>MHAYRRNQVGDYSDGGTSSADADNSRQHRPSRESYQSSGNIQRQHQSEESYQGSDNLQQNHRPKDLYQSSDHEQKPQESCPSSLQQQHPPRESDQSCTKQKHPPQESYQSSDHLQQQHQPQKTSHLQQQHKPPKSCPSSDHLPPQPAPVTVTPLKGYAAKDDSSLINKVGPDQLPPVIDHSKDVHPSSSNHIIEASDKNIRRAKVKTKSPSCCG</sequence>
<name>A0ABR2ASE6_9ROSI</name>
<feature type="compositionally biased region" description="Polar residues" evidence="1">
    <location>
        <begin position="33"/>
        <end position="60"/>
    </location>
</feature>
<feature type="compositionally biased region" description="Polar residues" evidence="1">
    <location>
        <begin position="106"/>
        <end position="130"/>
    </location>
</feature>
<evidence type="ECO:0000313" key="2">
    <source>
        <dbReference type="EMBL" id="KAK8496761.1"/>
    </source>
</evidence>
<dbReference type="EMBL" id="JBBPBM010000348">
    <property type="protein sequence ID" value="KAK8496761.1"/>
    <property type="molecule type" value="Genomic_DNA"/>
</dbReference>
<keyword evidence="3" id="KW-1185">Reference proteome</keyword>
<evidence type="ECO:0000313" key="3">
    <source>
        <dbReference type="Proteomes" id="UP001472677"/>
    </source>
</evidence>
<feature type="compositionally biased region" description="Polar residues" evidence="1">
    <location>
        <begin position="77"/>
        <end position="88"/>
    </location>
</feature>
<feature type="compositionally biased region" description="Basic and acidic residues" evidence="1">
    <location>
        <begin position="23"/>
        <end position="32"/>
    </location>
</feature>